<comment type="catalytic activity">
    <reaction evidence="24">
        <text>5-oxo-L-proline(out) + 2 Na(+)(out) = 5-oxo-L-proline(in) + 2 Na(+)(in)</text>
        <dbReference type="Rhea" id="RHEA:72971"/>
        <dbReference type="ChEBI" id="CHEBI:29101"/>
        <dbReference type="ChEBI" id="CHEBI:58402"/>
    </reaction>
</comment>
<dbReference type="InterPro" id="IPR041992">
    <property type="entry name" value="SLC5sbd_SMCT1"/>
</dbReference>
<evidence type="ECO:0000256" key="5">
    <source>
        <dbReference type="ARBA" id="ARBA00022475"/>
    </source>
</evidence>
<keyword evidence="7" id="KW-0769">Symport</keyword>
<feature type="transmembrane region" description="Helical" evidence="31">
    <location>
        <begin position="130"/>
        <end position="152"/>
    </location>
</feature>
<dbReference type="InterPro" id="IPR001734">
    <property type="entry name" value="Na/solute_symporter"/>
</dbReference>
<evidence type="ECO:0000256" key="3">
    <source>
        <dbReference type="ARBA" id="ARBA00016761"/>
    </source>
</evidence>
<comment type="caution">
    <text evidence="32">The sequence shown here is derived from an EMBL/GenBank/DDBJ whole genome shotgun (WGS) entry which is preliminary data.</text>
</comment>
<dbReference type="PROSITE" id="PS50283">
    <property type="entry name" value="NA_SOLUT_SYMP_3"/>
    <property type="match status" value="1"/>
</dbReference>
<feature type="transmembrane region" description="Helical" evidence="31">
    <location>
        <begin position="291"/>
        <end position="310"/>
    </location>
</feature>
<dbReference type="EMBL" id="JACDTQ010000745">
    <property type="protein sequence ID" value="KAF5926539.1"/>
    <property type="molecule type" value="Genomic_DNA"/>
</dbReference>
<comment type="catalytic activity">
    <reaction evidence="25">
        <text>(R)-3-hydroxybutanoate(out) + 2 Na(+)(out) = (R)-3-hydroxybutanoate(in) + 2 Na(+)(in)</text>
        <dbReference type="Rhea" id="RHEA:72959"/>
        <dbReference type="ChEBI" id="CHEBI:10983"/>
        <dbReference type="ChEBI" id="CHEBI:29101"/>
    </reaction>
</comment>
<evidence type="ECO:0000256" key="20">
    <source>
        <dbReference type="ARBA" id="ARBA00035084"/>
    </source>
</evidence>
<evidence type="ECO:0000256" key="16">
    <source>
        <dbReference type="ARBA" id="ARBA00030315"/>
    </source>
</evidence>
<accession>A0A7J7FET9</accession>
<name>A0A7J7FET9_DICBM</name>
<keyword evidence="13" id="KW-0739">Sodium transport</keyword>
<evidence type="ECO:0000256" key="21">
    <source>
        <dbReference type="ARBA" id="ARBA00035085"/>
    </source>
</evidence>
<comment type="catalytic activity">
    <reaction evidence="18">
        <text>nitrate(in) = nitrate(out)</text>
        <dbReference type="Rhea" id="RHEA:34923"/>
        <dbReference type="ChEBI" id="CHEBI:17632"/>
    </reaction>
</comment>
<dbReference type="GO" id="GO:0070062">
    <property type="term" value="C:extracellular exosome"/>
    <property type="evidence" value="ECO:0007669"/>
    <property type="project" value="TreeGrafter"/>
</dbReference>
<feature type="transmembrane region" description="Helical" evidence="31">
    <location>
        <begin position="12"/>
        <end position="35"/>
    </location>
</feature>
<dbReference type="InterPro" id="IPR038377">
    <property type="entry name" value="Na/Glc_symporter_sf"/>
</dbReference>
<comment type="subcellular location">
    <subcellularLocation>
        <location evidence="1">Apical cell membrane</location>
        <topology evidence="1">Multi-pass membrane protein</topology>
    </subcellularLocation>
</comment>
<evidence type="ECO:0000256" key="17">
    <source>
        <dbReference type="ARBA" id="ARBA00031801"/>
    </source>
</evidence>
<evidence type="ECO:0000256" key="4">
    <source>
        <dbReference type="ARBA" id="ARBA00022448"/>
    </source>
</evidence>
<dbReference type="NCBIfam" id="TIGR00813">
    <property type="entry name" value="sss"/>
    <property type="match status" value="1"/>
</dbReference>
<keyword evidence="5" id="KW-1003">Cell membrane</keyword>
<evidence type="ECO:0000256" key="18">
    <source>
        <dbReference type="ARBA" id="ARBA00035073"/>
    </source>
</evidence>
<comment type="catalytic activity">
    <reaction evidence="20">
        <text>acetate(out) + 2 Na(+)(out) = acetate(in) + 2 Na(+)(in)</text>
        <dbReference type="Rhea" id="RHEA:72947"/>
        <dbReference type="ChEBI" id="CHEBI:29101"/>
        <dbReference type="ChEBI" id="CHEBI:30089"/>
    </reaction>
</comment>
<dbReference type="Pfam" id="PF00474">
    <property type="entry name" value="SSF"/>
    <property type="match status" value="2"/>
</dbReference>
<evidence type="ECO:0000256" key="13">
    <source>
        <dbReference type="ARBA" id="ARBA00023201"/>
    </source>
</evidence>
<keyword evidence="10" id="KW-0406">Ion transport</keyword>
<keyword evidence="4" id="KW-0813">Transport</keyword>
<evidence type="ECO:0000256" key="14">
    <source>
        <dbReference type="ARBA" id="ARBA00024145"/>
    </source>
</evidence>
<evidence type="ECO:0000256" key="8">
    <source>
        <dbReference type="ARBA" id="ARBA00022989"/>
    </source>
</evidence>
<keyword evidence="12" id="KW-0325">Glycoprotein</keyword>
<protein>
    <recommendedName>
        <fullName evidence="3">Sodium-coupled monocarboxylate transporter 1</fullName>
    </recommendedName>
    <alternativeName>
        <fullName evidence="16">Electrogenic sodium monocarboxylate cotransporter</fullName>
    </alternativeName>
    <alternativeName>
        <fullName evidence="17">Solute carrier family 5 member 8</fullName>
    </alternativeName>
</protein>
<evidence type="ECO:0000256" key="31">
    <source>
        <dbReference type="SAM" id="Phobius"/>
    </source>
</evidence>
<dbReference type="Gene3D" id="1.20.1730.10">
    <property type="entry name" value="Sodium/glucose cotransporter"/>
    <property type="match status" value="1"/>
</dbReference>
<feature type="transmembrane region" description="Helical" evidence="31">
    <location>
        <begin position="391"/>
        <end position="414"/>
    </location>
</feature>
<evidence type="ECO:0000256" key="1">
    <source>
        <dbReference type="ARBA" id="ARBA00004424"/>
    </source>
</evidence>
<feature type="transmembrane region" description="Helical" evidence="31">
    <location>
        <begin position="86"/>
        <end position="109"/>
    </location>
</feature>
<dbReference type="CDD" id="cd11519">
    <property type="entry name" value="SLC5sbd_SMCT1"/>
    <property type="match status" value="1"/>
</dbReference>
<comment type="catalytic activity">
    <reaction evidence="21">
        <text>bromide(in) = bromide(out)</text>
        <dbReference type="Rhea" id="RHEA:75383"/>
        <dbReference type="ChEBI" id="CHEBI:15858"/>
    </reaction>
</comment>
<dbReference type="GO" id="GO:0015730">
    <property type="term" value="P:propanoate transmembrane transport"/>
    <property type="evidence" value="ECO:0007669"/>
    <property type="project" value="TreeGrafter"/>
</dbReference>
<evidence type="ECO:0000256" key="6">
    <source>
        <dbReference type="ARBA" id="ARBA00022692"/>
    </source>
</evidence>
<evidence type="ECO:0000256" key="25">
    <source>
        <dbReference type="ARBA" id="ARBA00035089"/>
    </source>
</evidence>
<feature type="transmembrane region" description="Helical" evidence="31">
    <location>
        <begin position="172"/>
        <end position="204"/>
    </location>
</feature>
<evidence type="ECO:0000256" key="9">
    <source>
        <dbReference type="ARBA" id="ARBA00023053"/>
    </source>
</evidence>
<evidence type="ECO:0000256" key="27">
    <source>
        <dbReference type="ARBA" id="ARBA00048216"/>
    </source>
</evidence>
<evidence type="ECO:0000313" key="32">
    <source>
        <dbReference type="EMBL" id="KAF5926539.1"/>
    </source>
</evidence>
<evidence type="ECO:0000256" key="30">
    <source>
        <dbReference type="RuleBase" id="RU362091"/>
    </source>
</evidence>
<dbReference type="PANTHER" id="PTHR42985">
    <property type="entry name" value="SODIUM-COUPLED MONOCARBOXYLATE TRANSPORTER"/>
    <property type="match status" value="1"/>
</dbReference>
<keyword evidence="6 31" id="KW-0812">Transmembrane</keyword>
<dbReference type="GO" id="GO:0005343">
    <property type="term" value="F:organic acid:sodium symporter activity"/>
    <property type="evidence" value="ECO:0007669"/>
    <property type="project" value="TreeGrafter"/>
</dbReference>
<comment type="catalytic activity">
    <reaction evidence="26">
        <text>4-methyl-2-oxopentanoate(out) + 2 Na(+)(out) = 4-methyl-2-oxopentanoate(in) + 2 Na(+)(in)</text>
        <dbReference type="Rhea" id="RHEA:72967"/>
        <dbReference type="ChEBI" id="CHEBI:17865"/>
        <dbReference type="ChEBI" id="CHEBI:29101"/>
    </reaction>
</comment>
<keyword evidence="11 31" id="KW-0472">Membrane</keyword>
<comment type="catalytic activity">
    <reaction evidence="27">
        <text>nicotinate(out) + 2 Na(+)(out) = nicotinate(in) + 2 Na(+)(in)</text>
        <dbReference type="Rhea" id="RHEA:72955"/>
        <dbReference type="ChEBI" id="CHEBI:29101"/>
        <dbReference type="ChEBI" id="CHEBI:32544"/>
    </reaction>
</comment>
<feature type="transmembrane region" description="Helical" evidence="31">
    <location>
        <begin position="463"/>
        <end position="484"/>
    </location>
</feature>
<comment type="catalytic activity">
    <reaction evidence="23">
        <text>butanoate(out) + 2 Na(+)(out) = butanoate(in) + 2 Na(+)(in)</text>
        <dbReference type="Rhea" id="RHEA:72951"/>
        <dbReference type="ChEBI" id="CHEBI:17968"/>
        <dbReference type="ChEBI" id="CHEBI:29101"/>
    </reaction>
</comment>
<feature type="transmembrane region" description="Helical" evidence="31">
    <location>
        <begin position="55"/>
        <end position="74"/>
    </location>
</feature>
<feature type="transmembrane region" description="Helical" evidence="31">
    <location>
        <begin position="572"/>
        <end position="592"/>
    </location>
</feature>
<comment type="catalytic activity">
    <reaction evidence="22">
        <text>(S)-lactate(out) + 2 Na(+)(out) = (S)-lactate(in) + 2 Na(+)(in)</text>
        <dbReference type="Rhea" id="RHEA:72935"/>
        <dbReference type="ChEBI" id="CHEBI:16651"/>
        <dbReference type="ChEBI" id="CHEBI:29101"/>
    </reaction>
</comment>
<dbReference type="AlphaFoldDB" id="A0A7J7FET9"/>
<evidence type="ECO:0000256" key="23">
    <source>
        <dbReference type="ARBA" id="ARBA00035087"/>
    </source>
</evidence>
<comment type="catalytic activity">
    <reaction evidence="29">
        <text>propanoate(out) + 2 Na(+)(out) = propanoate(in) + 2 Na(+)(in)</text>
        <dbReference type="Rhea" id="RHEA:72939"/>
        <dbReference type="ChEBI" id="CHEBI:17272"/>
        <dbReference type="ChEBI" id="CHEBI:29101"/>
    </reaction>
</comment>
<evidence type="ECO:0000256" key="29">
    <source>
        <dbReference type="ARBA" id="ARBA00049528"/>
    </source>
</evidence>
<keyword evidence="33" id="KW-1185">Reference proteome</keyword>
<feature type="transmembrane region" description="Helical" evidence="31">
    <location>
        <begin position="331"/>
        <end position="353"/>
    </location>
</feature>
<evidence type="ECO:0000256" key="10">
    <source>
        <dbReference type="ARBA" id="ARBA00023065"/>
    </source>
</evidence>
<evidence type="ECO:0000313" key="33">
    <source>
        <dbReference type="Proteomes" id="UP000551758"/>
    </source>
</evidence>
<feature type="transmembrane region" description="Helical" evidence="31">
    <location>
        <begin position="491"/>
        <end position="514"/>
    </location>
</feature>
<comment type="similarity">
    <text evidence="2 30">Belongs to the sodium:solute symporter (SSF) (TC 2.A.21) family.</text>
</comment>
<evidence type="ECO:0000256" key="7">
    <source>
        <dbReference type="ARBA" id="ARBA00022847"/>
    </source>
</evidence>
<comment type="catalytic activity">
    <reaction evidence="15">
        <text>chloride(in) = chloride(out)</text>
        <dbReference type="Rhea" id="RHEA:29823"/>
        <dbReference type="ChEBI" id="CHEBI:17996"/>
    </reaction>
</comment>
<evidence type="ECO:0000256" key="22">
    <source>
        <dbReference type="ARBA" id="ARBA00035086"/>
    </source>
</evidence>
<dbReference type="GO" id="GO:0016324">
    <property type="term" value="C:apical plasma membrane"/>
    <property type="evidence" value="ECO:0007669"/>
    <property type="project" value="UniProtKB-SubCell"/>
</dbReference>
<comment type="catalytic activity">
    <reaction evidence="14">
        <text>iodide(out) = iodide(in)</text>
        <dbReference type="Rhea" id="RHEA:66324"/>
        <dbReference type="ChEBI" id="CHEBI:16382"/>
    </reaction>
</comment>
<feature type="transmembrane region" description="Helical" evidence="31">
    <location>
        <begin position="241"/>
        <end position="261"/>
    </location>
</feature>
<evidence type="ECO:0000256" key="15">
    <source>
        <dbReference type="ARBA" id="ARBA00024167"/>
    </source>
</evidence>
<reference evidence="32 33" key="1">
    <citation type="journal article" date="2020" name="Mol. Biol. Evol.">
        <title>Interspecific Gene Flow and the Evolution of Specialization in Black and White Rhinoceros.</title>
        <authorList>
            <person name="Moodley Y."/>
            <person name="Westbury M.V."/>
            <person name="Russo I.M."/>
            <person name="Gopalakrishnan S."/>
            <person name="Rakotoarivelo A."/>
            <person name="Olsen R.A."/>
            <person name="Prost S."/>
            <person name="Tunstall T."/>
            <person name="Ryder O.A."/>
            <person name="Dalen L."/>
            <person name="Bruford M.W."/>
        </authorList>
    </citation>
    <scope>NUCLEOTIDE SEQUENCE [LARGE SCALE GENOMIC DNA]</scope>
    <source>
        <strain evidence="32">SBR-YM</strain>
        <tissue evidence="32">Skin</tissue>
    </source>
</reference>
<sequence>MDAPPRGIGTFVVWDYVVFAGMLVISAAIGIYYAFAGGGQQTSKEFLMGGRRMTAVPVALSLTASFMSAVTILGAPSEVYRFGAVYSMFAIAYFFVVLFSAEIFLPVFYKLGITSTYEYLELRFSKYVRVCGTIIFVVQTILYTGIAIYAPALALNQGMFRVNITNIMNGSLYIYTCIFFPSTVTGFHLWGAVVATGVVCTFYCTLVCKEHFFFCHTTNLLCKIENLNSCGGLKAVIWTDVLQIGIILAGFSCVIIQAVVIDGGISTILKDAYEGGRLNFWDFNPNPLQRHTFWTIIIGGTFTWTGIYGVNQCQVQRYISCKSRFHAKMSLYINLLGLWAILICSVFCGLTLYSRYRDCDPWTAEKVSAPDQLMPYLVLDILQDYPGLPGLFVACVYSGTLSTVSSSINALAAVTVEDLVKRRFRSLSERSLSWISQGLSLLFGALCIGMAGVASLMGTLLQASLSIFGMVSGPLLGLFALGILVPFANSIGALAGLLTGFAVSLWVGIGSQLYPPLPERTMPLSLETHGCNSTYNGTNWMTTTEMPLSASAFQVHNVERTPLMDNWYSLSYLYFSTLGTLMTFFVGMLISLPTGGRKQNLDHRFLLTKEDFLSNFDVFKKKKHVLSYKSHPMEDGGTDNPAFNHIELNFTDQSGKIKGTHL</sequence>
<dbReference type="Proteomes" id="UP000551758">
    <property type="component" value="Unassembled WGS sequence"/>
</dbReference>
<dbReference type="PANTHER" id="PTHR42985:SF10">
    <property type="entry name" value="SODIUM-COUPLED MONOCARBOXYLATE TRANSPORTER 1"/>
    <property type="match status" value="1"/>
</dbReference>
<keyword evidence="9" id="KW-0915">Sodium</keyword>
<proteinExistence type="inferred from homology"/>
<dbReference type="InterPro" id="IPR051163">
    <property type="entry name" value="Sodium:Solute_Symporter_SSF"/>
</dbReference>
<comment type="catalytic activity">
    <reaction evidence="28">
        <text>pyruvate(out) + 2 Na(+)(out) = pyruvate(in) + 2 Na(+)(in)</text>
        <dbReference type="Rhea" id="RHEA:72943"/>
        <dbReference type="ChEBI" id="CHEBI:15361"/>
        <dbReference type="ChEBI" id="CHEBI:29101"/>
    </reaction>
</comment>
<evidence type="ECO:0000256" key="24">
    <source>
        <dbReference type="ARBA" id="ARBA00035088"/>
    </source>
</evidence>
<evidence type="ECO:0000256" key="12">
    <source>
        <dbReference type="ARBA" id="ARBA00023180"/>
    </source>
</evidence>
<evidence type="ECO:0000256" key="19">
    <source>
        <dbReference type="ARBA" id="ARBA00035074"/>
    </source>
</evidence>
<keyword evidence="8 31" id="KW-1133">Transmembrane helix</keyword>
<organism evidence="32 33">
    <name type="scientific">Diceros bicornis minor</name>
    <name type="common">South-central black rhinoceros</name>
    <dbReference type="NCBI Taxonomy" id="77932"/>
    <lineage>
        <taxon>Eukaryota</taxon>
        <taxon>Metazoa</taxon>
        <taxon>Chordata</taxon>
        <taxon>Craniata</taxon>
        <taxon>Vertebrata</taxon>
        <taxon>Euteleostomi</taxon>
        <taxon>Mammalia</taxon>
        <taxon>Eutheria</taxon>
        <taxon>Laurasiatheria</taxon>
        <taxon>Perissodactyla</taxon>
        <taxon>Rhinocerotidae</taxon>
        <taxon>Diceros</taxon>
    </lineage>
</organism>
<evidence type="ECO:0000256" key="26">
    <source>
        <dbReference type="ARBA" id="ARBA00035095"/>
    </source>
</evidence>
<gene>
    <name evidence="32" type="ORF">HPG69_001167</name>
</gene>
<evidence type="ECO:0000256" key="28">
    <source>
        <dbReference type="ARBA" id="ARBA00048498"/>
    </source>
</evidence>
<comment type="catalytic activity">
    <reaction evidence="19">
        <text>acetoacetate(out) + 2 Na(+)(out) = acetoacetate(in) + 2 Na(+)(in)</text>
        <dbReference type="Rhea" id="RHEA:72963"/>
        <dbReference type="ChEBI" id="CHEBI:13705"/>
        <dbReference type="ChEBI" id="CHEBI:29101"/>
    </reaction>
</comment>
<feature type="transmembrane region" description="Helical" evidence="31">
    <location>
        <begin position="434"/>
        <end position="457"/>
    </location>
</feature>
<evidence type="ECO:0000256" key="11">
    <source>
        <dbReference type="ARBA" id="ARBA00023136"/>
    </source>
</evidence>
<evidence type="ECO:0000256" key="2">
    <source>
        <dbReference type="ARBA" id="ARBA00006434"/>
    </source>
</evidence>